<comment type="caution">
    <text evidence="1">The sequence shown here is derived from an EMBL/GenBank/DDBJ whole genome shotgun (WGS) entry which is preliminary data.</text>
</comment>
<evidence type="ECO:0000313" key="1">
    <source>
        <dbReference type="EMBL" id="KHN68326.1"/>
    </source>
</evidence>
<dbReference type="AlphaFoldDB" id="A0A0B2UBD0"/>
<proteinExistence type="predicted"/>
<dbReference type="EMBL" id="JHQK01000002">
    <property type="protein sequence ID" value="KHN68326.1"/>
    <property type="molecule type" value="Genomic_DNA"/>
</dbReference>
<evidence type="ECO:0000313" key="2">
    <source>
        <dbReference type="Proteomes" id="UP000031012"/>
    </source>
</evidence>
<reference evidence="1 2" key="1">
    <citation type="submission" date="2014-03" db="EMBL/GenBank/DDBJ databases">
        <title>Genome sequence of the diesel-degrader and plant-growth promoter Acinetobacter oleivorans PF-1 isolated from the roots of poplar tree.</title>
        <authorList>
            <person name="Gkorezis P."/>
            <person name="van Hamme J."/>
            <person name="Rineau F."/>
            <person name="Vangronsveld J."/>
            <person name="Francetti A."/>
        </authorList>
    </citation>
    <scope>NUCLEOTIDE SEQUENCE [LARGE SCALE GENOMIC DNA]</scope>
    <source>
        <strain evidence="1 2">PF1</strain>
    </source>
</reference>
<name>A0A0B2UBD0_9GAMM</name>
<sequence length="280" mass="31870">MRKLVSIIILLGVAWLAKLSYDMWQISRTVPELKQSLLQSEQHYANLNDQLVALQRQLQNQPVNTGNKLSPVGNLEAPPMGIAPTVLIKQKLDLIQFAIDQQQLIYAVDQLNQLQQSVVHYEIAPALQHSLNQSLEQDKQAVQQFTLAQNQRHQLIDDLLQTIDKNIQQALAQPKLEMDQSEAVSWWKKWFRIEKVENPSINLMNRSVVLKEVQLRLLIAEQALNQGKMTEFQNELQSVMQKLDEMPDATSQQLKKRIAKVAHLSVVPVPKLSTLGLIGS</sequence>
<organism evidence="1 2">
    <name type="scientific">Acinetobacter oleivorans</name>
    <dbReference type="NCBI Taxonomy" id="1148157"/>
    <lineage>
        <taxon>Bacteria</taxon>
        <taxon>Pseudomonadati</taxon>
        <taxon>Pseudomonadota</taxon>
        <taxon>Gammaproteobacteria</taxon>
        <taxon>Moraxellales</taxon>
        <taxon>Moraxellaceae</taxon>
        <taxon>Acinetobacter</taxon>
    </lineage>
</organism>
<dbReference type="Proteomes" id="UP000031012">
    <property type="component" value="Unassembled WGS sequence"/>
</dbReference>
<gene>
    <name evidence="1" type="ORF">DH17_06720</name>
</gene>
<accession>A0A0B2UBD0</accession>
<protein>
    <submittedName>
        <fullName evidence="1">Uncharacterized protein</fullName>
    </submittedName>
</protein>